<dbReference type="GO" id="GO:0046872">
    <property type="term" value="F:metal ion binding"/>
    <property type="evidence" value="ECO:0007669"/>
    <property type="project" value="UniProtKB-KW"/>
</dbReference>
<protein>
    <submittedName>
        <fullName evidence="7">LIM zinc-binding domain-containing protein</fullName>
    </submittedName>
</protein>
<name>A0A914D558_9BILA</name>
<proteinExistence type="predicted"/>
<dbReference type="PROSITE" id="PS50023">
    <property type="entry name" value="LIM_DOMAIN_2"/>
    <property type="match status" value="1"/>
</dbReference>
<evidence type="ECO:0000256" key="1">
    <source>
        <dbReference type="ARBA" id="ARBA00022723"/>
    </source>
</evidence>
<keyword evidence="1 4" id="KW-0479">Metal-binding</keyword>
<keyword evidence="6" id="KW-1185">Reference proteome</keyword>
<evidence type="ECO:0000256" key="4">
    <source>
        <dbReference type="PROSITE-ProRule" id="PRU00125"/>
    </source>
</evidence>
<sequence length="93" mass="10775">MFCSGPTIRTCKICEDKIDVIDDKVMIEGHDLHKKCFTCAICDTQLKLGGCAEDKLLKRQFGLMYFCPTHMLLNRDQKLDLLKKRFPVLEHLD</sequence>
<evidence type="ECO:0000259" key="5">
    <source>
        <dbReference type="PROSITE" id="PS50023"/>
    </source>
</evidence>
<dbReference type="AlphaFoldDB" id="A0A914D558"/>
<organism evidence="6 7">
    <name type="scientific">Acrobeloides nanus</name>
    <dbReference type="NCBI Taxonomy" id="290746"/>
    <lineage>
        <taxon>Eukaryota</taxon>
        <taxon>Metazoa</taxon>
        <taxon>Ecdysozoa</taxon>
        <taxon>Nematoda</taxon>
        <taxon>Chromadorea</taxon>
        <taxon>Rhabditida</taxon>
        <taxon>Tylenchina</taxon>
        <taxon>Cephalobomorpha</taxon>
        <taxon>Cephaloboidea</taxon>
        <taxon>Cephalobidae</taxon>
        <taxon>Acrobeloides</taxon>
    </lineage>
</organism>
<dbReference type="InterPro" id="IPR001781">
    <property type="entry name" value="Znf_LIM"/>
</dbReference>
<dbReference type="Gene3D" id="2.10.110.10">
    <property type="entry name" value="Cysteine Rich Protein"/>
    <property type="match status" value="1"/>
</dbReference>
<accession>A0A914D558</accession>
<feature type="domain" description="LIM zinc-binding" evidence="5">
    <location>
        <begin position="9"/>
        <end position="77"/>
    </location>
</feature>
<evidence type="ECO:0000313" key="6">
    <source>
        <dbReference type="Proteomes" id="UP000887540"/>
    </source>
</evidence>
<evidence type="ECO:0000313" key="7">
    <source>
        <dbReference type="WBParaSite" id="ACRNAN_scaffold193.g13115.t1"/>
    </source>
</evidence>
<dbReference type="WBParaSite" id="ACRNAN_scaffold193.g13115.t1">
    <property type="protein sequence ID" value="ACRNAN_scaffold193.g13115.t1"/>
    <property type="gene ID" value="ACRNAN_scaffold193.g13115"/>
</dbReference>
<evidence type="ECO:0000256" key="3">
    <source>
        <dbReference type="ARBA" id="ARBA00023038"/>
    </source>
</evidence>
<keyword evidence="3 4" id="KW-0440">LIM domain</keyword>
<dbReference type="Pfam" id="PF00412">
    <property type="entry name" value="LIM"/>
    <property type="match status" value="1"/>
</dbReference>
<keyword evidence="2 4" id="KW-0862">Zinc</keyword>
<evidence type="ECO:0000256" key="2">
    <source>
        <dbReference type="ARBA" id="ARBA00022833"/>
    </source>
</evidence>
<dbReference type="Proteomes" id="UP000887540">
    <property type="component" value="Unplaced"/>
</dbReference>
<reference evidence="7" key="1">
    <citation type="submission" date="2022-11" db="UniProtKB">
        <authorList>
            <consortium name="WormBaseParasite"/>
        </authorList>
    </citation>
    <scope>IDENTIFICATION</scope>
</reference>